<dbReference type="Proteomes" id="UP000266188">
    <property type="component" value="Unassembled WGS sequence"/>
</dbReference>
<dbReference type="AlphaFoldDB" id="A0A3A2Z0Q3"/>
<gene>
    <name evidence="2" type="ORF">PHISCL_10975</name>
</gene>
<evidence type="ECO:0000256" key="1">
    <source>
        <dbReference type="SAM" id="MobiDB-lite"/>
    </source>
</evidence>
<reference evidence="3" key="1">
    <citation type="submission" date="2017-02" db="EMBL/GenBank/DDBJ databases">
        <authorList>
            <person name="Tafer H."/>
            <person name="Lopandic K."/>
        </authorList>
    </citation>
    <scope>NUCLEOTIDE SEQUENCE [LARGE SCALE GENOMIC DNA]</scope>
    <source>
        <strain evidence="3">CBS 366.77</strain>
    </source>
</reference>
<dbReference type="EMBL" id="MVGC01003203">
    <property type="protein sequence ID" value="RJE16688.1"/>
    <property type="molecule type" value="Genomic_DNA"/>
</dbReference>
<name>A0A3A2Z0Q3_9EURO</name>
<protein>
    <submittedName>
        <fullName evidence="2">Uncharacterized protein</fullName>
    </submittedName>
</protein>
<feature type="region of interest" description="Disordered" evidence="1">
    <location>
        <begin position="1"/>
        <end position="72"/>
    </location>
</feature>
<sequence>VIPSISGIYDDGMGVCQTQTQKNDDGGPPRYRPMEFHDARRRGWKTQSSIRRDRSYSRYWKPHNLTSTSNSP</sequence>
<accession>A0A3A2Z0Q3</accession>
<evidence type="ECO:0000313" key="3">
    <source>
        <dbReference type="Proteomes" id="UP000266188"/>
    </source>
</evidence>
<proteinExistence type="predicted"/>
<keyword evidence="3" id="KW-1185">Reference proteome</keyword>
<evidence type="ECO:0000313" key="2">
    <source>
        <dbReference type="EMBL" id="RJE16688.1"/>
    </source>
</evidence>
<comment type="caution">
    <text evidence="2">The sequence shown here is derived from an EMBL/GenBank/DDBJ whole genome shotgun (WGS) entry which is preliminary data.</text>
</comment>
<feature type="compositionally biased region" description="Basic and acidic residues" evidence="1">
    <location>
        <begin position="22"/>
        <end position="38"/>
    </location>
</feature>
<organism evidence="2 3">
    <name type="scientific">Aspergillus sclerotialis</name>
    <dbReference type="NCBI Taxonomy" id="2070753"/>
    <lineage>
        <taxon>Eukaryota</taxon>
        <taxon>Fungi</taxon>
        <taxon>Dikarya</taxon>
        <taxon>Ascomycota</taxon>
        <taxon>Pezizomycotina</taxon>
        <taxon>Eurotiomycetes</taxon>
        <taxon>Eurotiomycetidae</taxon>
        <taxon>Eurotiales</taxon>
        <taxon>Aspergillaceae</taxon>
        <taxon>Aspergillus</taxon>
        <taxon>Aspergillus subgen. Polypaecilum</taxon>
    </lineage>
</organism>
<feature type="non-terminal residue" evidence="2">
    <location>
        <position position="1"/>
    </location>
</feature>